<evidence type="ECO:0000256" key="7">
    <source>
        <dbReference type="ARBA" id="ARBA00023242"/>
    </source>
</evidence>
<proteinExistence type="inferred from homology"/>
<dbReference type="SMART" id="SM00380">
    <property type="entry name" value="AP2"/>
    <property type="match status" value="1"/>
</dbReference>
<dbReference type="InterPro" id="IPR001471">
    <property type="entry name" value="AP2/ERF_dom"/>
</dbReference>
<dbReference type="KEGG" id="eus:EUTSA_v10012016mg"/>
<keyword evidence="2" id="KW-0936">Ethylene signaling pathway</keyword>
<dbReference type="AlphaFoldDB" id="V4JYL3"/>
<evidence type="ECO:0000256" key="4">
    <source>
        <dbReference type="ARBA" id="ARBA00023125"/>
    </source>
</evidence>
<keyword evidence="3" id="KW-0805">Transcription regulation</keyword>
<feature type="compositionally biased region" description="Polar residues" evidence="10">
    <location>
        <begin position="180"/>
        <end position="192"/>
    </location>
</feature>
<dbReference type="GO" id="GO:0003700">
    <property type="term" value="F:DNA-binding transcription factor activity"/>
    <property type="evidence" value="ECO:0007669"/>
    <property type="project" value="InterPro"/>
</dbReference>
<feature type="domain" description="AP2/ERF" evidence="11">
    <location>
        <begin position="85"/>
        <end position="142"/>
    </location>
</feature>
<evidence type="ECO:0000256" key="9">
    <source>
        <dbReference type="ARBA" id="ARBA00037379"/>
    </source>
</evidence>
<dbReference type="STRING" id="72664.V4JYL3"/>
<comment type="similarity">
    <text evidence="8">Belongs to the AP2/ERF transcription factor family. ERF subfamily.</text>
</comment>
<dbReference type="GO" id="GO:0009873">
    <property type="term" value="P:ethylene-activated signaling pathway"/>
    <property type="evidence" value="ECO:0007669"/>
    <property type="project" value="UniProtKB-KW"/>
</dbReference>
<accession>V4JYL3</accession>
<keyword evidence="7" id="KW-0539">Nucleus</keyword>
<evidence type="ECO:0000256" key="5">
    <source>
        <dbReference type="ARBA" id="ARBA00023159"/>
    </source>
</evidence>
<dbReference type="PANTHER" id="PTHR31194">
    <property type="entry name" value="SHN SHINE , DNA BINDING / TRANSCRIPTION FACTOR"/>
    <property type="match status" value="1"/>
</dbReference>
<dbReference type="Gene3D" id="3.30.730.10">
    <property type="entry name" value="AP2/ERF domain"/>
    <property type="match status" value="1"/>
</dbReference>
<dbReference type="InterPro" id="IPR036955">
    <property type="entry name" value="AP2/ERF_dom_sf"/>
</dbReference>
<dbReference type="GO" id="GO:0003677">
    <property type="term" value="F:DNA binding"/>
    <property type="evidence" value="ECO:0007669"/>
    <property type="project" value="UniProtKB-KW"/>
</dbReference>
<protein>
    <recommendedName>
        <fullName evidence="11">AP2/ERF domain-containing protein</fullName>
    </recommendedName>
</protein>
<evidence type="ECO:0000259" key="11">
    <source>
        <dbReference type="PROSITE" id="PS51032"/>
    </source>
</evidence>
<dbReference type="InterPro" id="IPR016177">
    <property type="entry name" value="DNA-bd_dom_sf"/>
</dbReference>
<dbReference type="Proteomes" id="UP000030689">
    <property type="component" value="Unassembled WGS sequence"/>
</dbReference>
<evidence type="ECO:0000256" key="8">
    <source>
        <dbReference type="ARBA" id="ARBA00024343"/>
    </source>
</evidence>
<evidence type="ECO:0000256" key="2">
    <source>
        <dbReference type="ARBA" id="ARBA00022745"/>
    </source>
</evidence>
<dbReference type="PANTHER" id="PTHR31194:SF140">
    <property type="entry name" value="ETHYLENE-RESPONSIVE TRANSCRIPTION FACTOR CRF2"/>
    <property type="match status" value="1"/>
</dbReference>
<gene>
    <name evidence="12" type="ORF">EUTSA_v10012016mg</name>
</gene>
<organism evidence="12 13">
    <name type="scientific">Eutrema salsugineum</name>
    <name type="common">Saltwater cress</name>
    <name type="synonym">Sisymbrium salsugineum</name>
    <dbReference type="NCBI Taxonomy" id="72664"/>
    <lineage>
        <taxon>Eukaryota</taxon>
        <taxon>Viridiplantae</taxon>
        <taxon>Streptophyta</taxon>
        <taxon>Embryophyta</taxon>
        <taxon>Tracheophyta</taxon>
        <taxon>Spermatophyta</taxon>
        <taxon>Magnoliopsida</taxon>
        <taxon>eudicotyledons</taxon>
        <taxon>Gunneridae</taxon>
        <taxon>Pentapetalae</taxon>
        <taxon>rosids</taxon>
        <taxon>malvids</taxon>
        <taxon>Brassicales</taxon>
        <taxon>Brassicaceae</taxon>
        <taxon>Eutremeae</taxon>
        <taxon>Eutrema</taxon>
    </lineage>
</organism>
<feature type="region of interest" description="Disordered" evidence="10">
    <location>
        <begin position="166"/>
        <end position="192"/>
    </location>
</feature>
<dbReference type="SUPFAM" id="SSF54171">
    <property type="entry name" value="DNA-binding domain"/>
    <property type="match status" value="1"/>
</dbReference>
<reference evidence="12 13" key="1">
    <citation type="journal article" date="2013" name="Front. Plant Sci.">
        <title>The Reference Genome of the Halophytic Plant Eutrema salsugineum.</title>
        <authorList>
            <person name="Yang R."/>
            <person name="Jarvis D.E."/>
            <person name="Chen H."/>
            <person name="Beilstein M.A."/>
            <person name="Grimwood J."/>
            <person name="Jenkins J."/>
            <person name="Shu S."/>
            <person name="Prochnik S."/>
            <person name="Xin M."/>
            <person name="Ma C."/>
            <person name="Schmutz J."/>
            <person name="Wing R.A."/>
            <person name="Mitchell-Olds T."/>
            <person name="Schumaker K.S."/>
            <person name="Wang X."/>
        </authorList>
    </citation>
    <scope>NUCLEOTIDE SEQUENCE [LARGE SCALE GENOMIC DNA]</scope>
</reference>
<comment type="function">
    <text evidence="9">Probably acts as a transcriptional activator. Binds to the GCC-box pathogenesis-related promoter element. May be involved in the regulation of gene expression by stress factors and by components of stress signal transduction pathways.</text>
</comment>
<dbReference type="InterPro" id="IPR050913">
    <property type="entry name" value="AP2/ERF_ERF"/>
</dbReference>
<dbReference type="PROSITE" id="PS51032">
    <property type="entry name" value="AP2_ERF"/>
    <property type="match status" value="1"/>
</dbReference>
<dbReference type="eggNOG" id="ENOG502S2BD">
    <property type="taxonomic scope" value="Eukaryota"/>
</dbReference>
<evidence type="ECO:0000313" key="12">
    <source>
        <dbReference type="EMBL" id="ESQ30595.1"/>
    </source>
</evidence>
<dbReference type="FunFam" id="3.30.730.10:FF:000005">
    <property type="entry name" value="ethylene-responsive transcription factor RAP2-11"/>
    <property type="match status" value="1"/>
</dbReference>
<keyword evidence="13" id="KW-1185">Reference proteome</keyword>
<comment type="subcellular location">
    <subcellularLocation>
        <location evidence="1">Nucleus</location>
    </subcellularLocation>
</comment>
<sequence>MISGKEEKNIDLRSLKTVRVIFNDPYATESSSEDESISGINPRRPIKPKPQKRYVSKICVPTLIERYEPNSSSGKVTGNRKPVSGFKGVRRRPWGKFAAEIRDPFQKKRKWLGTFTTVEEAAEAYQKSKIEFEEQLGLANQTGLIKEEACGSSKLKEKEVVDLIKPCGSSKPEEKEVDSTRPSNDTKSNGKTVNRGIAVGYKTFGFGCDDDEEEDGTIGRMLEDQVMTPSISDIFGDPAFEPNGLWVDDINTEELNSIFDDFKFDFVVKDKGSIKTSKKNNDEKAVKNSEIESTIANNVDGSTDFWFELECDPVTDNHQLEDFLEDDFGCLAEADVDSWFNYGATDWI</sequence>
<keyword evidence="6" id="KW-0804">Transcription</keyword>
<feature type="region of interest" description="Disordered" evidence="10">
    <location>
        <begin position="28"/>
        <end position="52"/>
    </location>
</feature>
<dbReference type="Gramene" id="ESQ30595">
    <property type="protein sequence ID" value="ESQ30595"/>
    <property type="gene ID" value="EUTSA_v10012016mg"/>
</dbReference>
<evidence type="ECO:0000256" key="6">
    <source>
        <dbReference type="ARBA" id="ARBA00023163"/>
    </source>
</evidence>
<evidence type="ECO:0000256" key="3">
    <source>
        <dbReference type="ARBA" id="ARBA00023015"/>
    </source>
</evidence>
<keyword evidence="5" id="KW-0010">Activator</keyword>
<name>V4JYL3_EUTSA</name>
<dbReference type="OMA" id="YVSKICV"/>
<dbReference type="OrthoDB" id="1276482at2759"/>
<dbReference type="EMBL" id="KI517809">
    <property type="protein sequence ID" value="ESQ30595.1"/>
    <property type="molecule type" value="Genomic_DNA"/>
</dbReference>
<evidence type="ECO:0000313" key="13">
    <source>
        <dbReference type="Proteomes" id="UP000030689"/>
    </source>
</evidence>
<evidence type="ECO:0000256" key="10">
    <source>
        <dbReference type="SAM" id="MobiDB-lite"/>
    </source>
</evidence>
<keyword evidence="4" id="KW-0238">DNA-binding</keyword>
<dbReference type="CDD" id="cd00018">
    <property type="entry name" value="AP2"/>
    <property type="match status" value="1"/>
</dbReference>
<dbReference type="PRINTS" id="PR00367">
    <property type="entry name" value="ETHRSPELEMNT"/>
</dbReference>
<dbReference type="GO" id="GO:0005634">
    <property type="term" value="C:nucleus"/>
    <property type="evidence" value="ECO:0007669"/>
    <property type="project" value="UniProtKB-SubCell"/>
</dbReference>
<evidence type="ECO:0000256" key="1">
    <source>
        <dbReference type="ARBA" id="ARBA00004123"/>
    </source>
</evidence>
<dbReference type="Pfam" id="PF00847">
    <property type="entry name" value="AP2"/>
    <property type="match status" value="1"/>
</dbReference>